<evidence type="ECO:0000259" key="1">
    <source>
        <dbReference type="Pfam" id="PF00535"/>
    </source>
</evidence>
<evidence type="ECO:0000313" key="2">
    <source>
        <dbReference type="EMBL" id="PZX47489.1"/>
    </source>
</evidence>
<dbReference type="GO" id="GO:0016740">
    <property type="term" value="F:transferase activity"/>
    <property type="evidence" value="ECO:0007669"/>
    <property type="project" value="UniProtKB-KW"/>
</dbReference>
<evidence type="ECO:0000313" key="3">
    <source>
        <dbReference type="Proteomes" id="UP000248882"/>
    </source>
</evidence>
<reference evidence="2 3" key="1">
    <citation type="submission" date="2018-06" db="EMBL/GenBank/DDBJ databases">
        <title>Genomic Encyclopedia of Archaeal and Bacterial Type Strains, Phase II (KMG-II): from individual species to whole genera.</title>
        <authorList>
            <person name="Goeker M."/>
        </authorList>
    </citation>
    <scope>NUCLEOTIDE SEQUENCE [LARGE SCALE GENOMIC DNA]</scope>
    <source>
        <strain evidence="2 3">DSM 19830</strain>
    </source>
</reference>
<gene>
    <name evidence="2" type="ORF">LV85_03980</name>
</gene>
<dbReference type="PANTHER" id="PTHR43685">
    <property type="entry name" value="GLYCOSYLTRANSFERASE"/>
    <property type="match status" value="1"/>
</dbReference>
<dbReference type="EMBL" id="QKZT01000025">
    <property type="protein sequence ID" value="PZX47489.1"/>
    <property type="molecule type" value="Genomic_DNA"/>
</dbReference>
<dbReference type="RefSeq" id="WP_111322683.1">
    <property type="nucleotide sequence ID" value="NZ_QKZT01000025.1"/>
</dbReference>
<dbReference type="Pfam" id="PF00535">
    <property type="entry name" value="Glycos_transf_2"/>
    <property type="match status" value="1"/>
</dbReference>
<sequence length="316" mass="36325">MKFTNRVTVICIAFNHEKWIEKALISVLLQDYDDKELIVVDNGSQDQTPNIIKEWVNSNADKLPIATIYKSKSEPYCQLFNEVLDQVESQFLVDLSGDDFLYKPHLSLSIAKLQQEPNAAFVFSDANISDEDGSQSTFYGSGDYLNLEEKTLSNEMYETLIRRNYISAPTIVFNTEILKKSGGYDGALAYEDFDIQLRLTRNYPVTFSSHVGVLKRKHVDSLSASQYQRYKSQMLPSTLHVCEKIRQMNRSSTENEALSERVLFELKHALWSANFEVAAGFVTLANELKVKSLEFSLYKLWLLLRLDISWFYVKLT</sequence>
<organism evidence="2 3">
    <name type="scientific">Algoriphagus chordae</name>
    <dbReference type="NCBI Taxonomy" id="237019"/>
    <lineage>
        <taxon>Bacteria</taxon>
        <taxon>Pseudomonadati</taxon>
        <taxon>Bacteroidota</taxon>
        <taxon>Cytophagia</taxon>
        <taxon>Cytophagales</taxon>
        <taxon>Cyclobacteriaceae</taxon>
        <taxon>Algoriphagus</taxon>
    </lineage>
</organism>
<dbReference type="OrthoDB" id="396512at2"/>
<dbReference type="InterPro" id="IPR029044">
    <property type="entry name" value="Nucleotide-diphossugar_trans"/>
</dbReference>
<comment type="caution">
    <text evidence="2">The sequence shown here is derived from an EMBL/GenBank/DDBJ whole genome shotgun (WGS) entry which is preliminary data.</text>
</comment>
<proteinExistence type="predicted"/>
<dbReference type="InterPro" id="IPR001173">
    <property type="entry name" value="Glyco_trans_2-like"/>
</dbReference>
<dbReference type="AlphaFoldDB" id="A0A2W7R058"/>
<dbReference type="Proteomes" id="UP000248882">
    <property type="component" value="Unassembled WGS sequence"/>
</dbReference>
<dbReference type="InterPro" id="IPR050834">
    <property type="entry name" value="Glycosyltransf_2"/>
</dbReference>
<keyword evidence="3" id="KW-1185">Reference proteome</keyword>
<dbReference type="SUPFAM" id="SSF53448">
    <property type="entry name" value="Nucleotide-diphospho-sugar transferases"/>
    <property type="match status" value="1"/>
</dbReference>
<feature type="domain" description="Glycosyltransferase 2-like" evidence="1">
    <location>
        <begin position="8"/>
        <end position="136"/>
    </location>
</feature>
<protein>
    <submittedName>
        <fullName evidence="2">Glycosyl transferase family 2</fullName>
    </submittedName>
</protein>
<accession>A0A2W7R058</accession>
<keyword evidence="2" id="KW-0808">Transferase</keyword>
<name>A0A2W7R058_9BACT</name>
<dbReference type="Gene3D" id="3.90.550.10">
    <property type="entry name" value="Spore Coat Polysaccharide Biosynthesis Protein SpsA, Chain A"/>
    <property type="match status" value="1"/>
</dbReference>
<dbReference type="CDD" id="cd00761">
    <property type="entry name" value="Glyco_tranf_GTA_type"/>
    <property type="match status" value="1"/>
</dbReference>
<dbReference type="PANTHER" id="PTHR43685:SF2">
    <property type="entry name" value="GLYCOSYLTRANSFERASE 2-LIKE DOMAIN-CONTAINING PROTEIN"/>
    <property type="match status" value="1"/>
</dbReference>